<dbReference type="Proteomes" id="UP000886595">
    <property type="component" value="Unassembled WGS sequence"/>
</dbReference>
<proteinExistence type="predicted"/>
<evidence type="ECO:0000313" key="1">
    <source>
        <dbReference type="EMBL" id="KAG2271029.1"/>
    </source>
</evidence>
<comment type="caution">
    <text evidence="1">The sequence shown here is derived from an EMBL/GenBank/DDBJ whole genome shotgun (WGS) entry which is preliminary data.</text>
</comment>
<accession>A0A8X7QPG2</accession>
<gene>
    <name evidence="1" type="ORF">Bca52824_065584</name>
</gene>
<evidence type="ECO:0000313" key="2">
    <source>
        <dbReference type="Proteomes" id="UP000886595"/>
    </source>
</evidence>
<sequence length="212" mass="23525">MIDLAEEWLPICAKKCLPPSGISSGSLAPWILWSLWKERNKFVFEGHSASPEDTLSKALVIAREWCTTKERNTLSKSIRITIPVQLPPLTVTIRSDAAWAPVGTTAGLGCFVISPSESHSFSKGVSHLNPLIYFNQNPSIKSDNKYVKPESRTGHRNKQTNGLKHQFKSDSILNTPDNLIHIGLQGELLLEPGFIPLKTRTESQPECIKAQN</sequence>
<keyword evidence="2" id="KW-1185">Reference proteome</keyword>
<protein>
    <submittedName>
        <fullName evidence="1">Uncharacterized protein</fullName>
    </submittedName>
</protein>
<reference evidence="1 2" key="1">
    <citation type="submission" date="2020-02" db="EMBL/GenBank/DDBJ databases">
        <authorList>
            <person name="Ma Q."/>
            <person name="Huang Y."/>
            <person name="Song X."/>
            <person name="Pei D."/>
        </authorList>
    </citation>
    <scope>NUCLEOTIDE SEQUENCE [LARGE SCALE GENOMIC DNA]</scope>
    <source>
        <strain evidence="1">Sxm20200214</strain>
        <tissue evidence="1">Leaf</tissue>
    </source>
</reference>
<organism evidence="1 2">
    <name type="scientific">Brassica carinata</name>
    <name type="common">Ethiopian mustard</name>
    <name type="synonym">Abyssinian cabbage</name>
    <dbReference type="NCBI Taxonomy" id="52824"/>
    <lineage>
        <taxon>Eukaryota</taxon>
        <taxon>Viridiplantae</taxon>
        <taxon>Streptophyta</taxon>
        <taxon>Embryophyta</taxon>
        <taxon>Tracheophyta</taxon>
        <taxon>Spermatophyta</taxon>
        <taxon>Magnoliopsida</taxon>
        <taxon>eudicotyledons</taxon>
        <taxon>Gunneridae</taxon>
        <taxon>Pentapetalae</taxon>
        <taxon>rosids</taxon>
        <taxon>malvids</taxon>
        <taxon>Brassicales</taxon>
        <taxon>Brassicaceae</taxon>
        <taxon>Brassiceae</taxon>
        <taxon>Brassica</taxon>
    </lineage>
</organism>
<dbReference type="OrthoDB" id="1112108at2759"/>
<name>A0A8X7QPG2_BRACI</name>
<dbReference type="EMBL" id="JAAMPC010000013">
    <property type="protein sequence ID" value="KAG2271029.1"/>
    <property type="molecule type" value="Genomic_DNA"/>
</dbReference>
<dbReference type="AlphaFoldDB" id="A0A8X7QPG2"/>